<dbReference type="STRING" id="320771.Cflav_PD4799"/>
<dbReference type="EMBL" id="ABOX02000008">
    <property type="protein sequence ID" value="EEF61759.1"/>
    <property type="molecule type" value="Genomic_DNA"/>
</dbReference>
<evidence type="ECO:0000259" key="1">
    <source>
        <dbReference type="SMART" id="SM00901"/>
    </source>
</evidence>
<dbReference type="RefSeq" id="WP_007414293.1">
    <property type="nucleotide sequence ID" value="NZ_ABOX02000008.1"/>
</dbReference>
<evidence type="ECO:0000313" key="2">
    <source>
        <dbReference type="EMBL" id="EEF61759.1"/>
    </source>
</evidence>
<sequence length="333" mass="38464">MENQTPLSNREPGPWVEVSYLDGIRIVEIPTFEAFFQFLQIGFGGSTDHSLSWRGQRCAEWEITSSLARVSKSEDWAHIFRYREAVARCTNVEFEIQNSDKDSEELKLWALGQHHGLKTPLIDWTKYPYVALFFAFAEPQASTCGRRAVFALNFHETASLNFNITETHGMAPFKQKLSKTPYTDDFRRYILEEIGVPDQIRKMVEESKISDAVKEWLCDNEYQRLKKKQLRFYTPSTKENQRIHSQGGSLVYTPGNVPVETWIRTYNELRPPPWDQIPLLTKVIIPETERKAILKGLNKMNINYLTLFPDLGGAAQYCNMLLTEGRELGLKSI</sequence>
<reference evidence="2 3" key="1">
    <citation type="journal article" date="2011" name="J. Bacteriol.">
        <title>Genome sequence of 'Pedosphaera parvula' Ellin514, an aerobic Verrucomicrobial isolate from pasture soil.</title>
        <authorList>
            <person name="Kant R."/>
            <person name="van Passel M.W."/>
            <person name="Sangwan P."/>
            <person name="Palva A."/>
            <person name="Lucas S."/>
            <person name="Copeland A."/>
            <person name="Lapidus A."/>
            <person name="Glavina Del Rio T."/>
            <person name="Dalin E."/>
            <person name="Tice H."/>
            <person name="Bruce D."/>
            <person name="Goodwin L."/>
            <person name="Pitluck S."/>
            <person name="Chertkov O."/>
            <person name="Larimer F.W."/>
            <person name="Land M.L."/>
            <person name="Hauser L."/>
            <person name="Brettin T.S."/>
            <person name="Detter J.C."/>
            <person name="Han S."/>
            <person name="de Vos W.M."/>
            <person name="Janssen P.H."/>
            <person name="Smidt H."/>
        </authorList>
    </citation>
    <scope>NUCLEOTIDE SEQUENCE [LARGE SCALE GENOMIC DNA]</scope>
    <source>
        <strain evidence="2 3">Ellin514</strain>
    </source>
</reference>
<protein>
    <submittedName>
        <fullName evidence="2">FRG domain protein</fullName>
    </submittedName>
</protein>
<evidence type="ECO:0000313" key="3">
    <source>
        <dbReference type="Proteomes" id="UP000003688"/>
    </source>
</evidence>
<dbReference type="OrthoDB" id="9816036at2"/>
<proteinExistence type="predicted"/>
<dbReference type="AlphaFoldDB" id="B9XEP5"/>
<dbReference type="Proteomes" id="UP000003688">
    <property type="component" value="Unassembled WGS sequence"/>
</dbReference>
<dbReference type="InterPro" id="IPR014966">
    <property type="entry name" value="FRG-dom"/>
</dbReference>
<keyword evidence="3" id="KW-1185">Reference proteome</keyword>
<accession>B9XEP5</accession>
<dbReference type="Pfam" id="PF08867">
    <property type="entry name" value="FRG"/>
    <property type="match status" value="1"/>
</dbReference>
<dbReference type="SMART" id="SM00901">
    <property type="entry name" value="FRG"/>
    <property type="match status" value="1"/>
</dbReference>
<comment type="caution">
    <text evidence="2">The sequence shown here is derived from an EMBL/GenBank/DDBJ whole genome shotgun (WGS) entry which is preliminary data.</text>
</comment>
<feature type="domain" description="FRG" evidence="1">
    <location>
        <begin position="47"/>
        <end position="151"/>
    </location>
</feature>
<gene>
    <name evidence="2" type="ORF">Cflav_PD4799</name>
</gene>
<organism evidence="2 3">
    <name type="scientific">Pedosphaera parvula (strain Ellin514)</name>
    <dbReference type="NCBI Taxonomy" id="320771"/>
    <lineage>
        <taxon>Bacteria</taxon>
        <taxon>Pseudomonadati</taxon>
        <taxon>Verrucomicrobiota</taxon>
        <taxon>Pedosphaerae</taxon>
        <taxon>Pedosphaerales</taxon>
        <taxon>Pedosphaeraceae</taxon>
        <taxon>Pedosphaera</taxon>
    </lineage>
</organism>
<name>B9XEP5_PEDPL</name>